<dbReference type="SMART" id="SM00849">
    <property type="entry name" value="Lactamase_B"/>
    <property type="match status" value="1"/>
</dbReference>
<keyword evidence="4 8" id="KW-0479">Metal-binding</keyword>
<reference evidence="10 11" key="1">
    <citation type="journal article" date="2007" name="Archaea">
        <title>The genome of Hyperthermus butylicus: a sulfur-reducing, peptide fermenting, neutrophilic Crenarchaeote growing up to 108 degrees C.</title>
        <authorList>
            <person name="Brugger K."/>
            <person name="Chen L."/>
            <person name="Stark M."/>
            <person name="Zibat A."/>
            <person name="Redder P."/>
            <person name="Ruepp A."/>
            <person name="Awayez M."/>
            <person name="She Q."/>
            <person name="Garrett R.A."/>
            <person name="Klenk H.P."/>
        </authorList>
    </citation>
    <scope>NUCLEOTIDE SEQUENCE [LARGE SCALE GENOMIC DNA]</scope>
    <source>
        <strain evidence="11">DSM 5456 / JCM 9403 / PLM1-5</strain>
    </source>
</reference>
<keyword evidence="5 8" id="KW-0255">Endonuclease</keyword>
<evidence type="ECO:0000256" key="7">
    <source>
        <dbReference type="ARBA" id="ARBA00022833"/>
    </source>
</evidence>
<evidence type="ECO:0000256" key="3">
    <source>
        <dbReference type="ARBA" id="ARBA00022722"/>
    </source>
</evidence>
<feature type="binding site" evidence="8">
    <location>
        <position position="267"/>
    </location>
    <ligand>
        <name>Zn(2+)</name>
        <dbReference type="ChEBI" id="CHEBI:29105"/>
        <label>2</label>
        <note>catalytic</note>
    </ligand>
</feature>
<dbReference type="NCBIfam" id="TIGR02651">
    <property type="entry name" value="RNase_Z"/>
    <property type="match status" value="1"/>
</dbReference>
<dbReference type="GO" id="GO:0008270">
    <property type="term" value="F:zinc ion binding"/>
    <property type="evidence" value="ECO:0007669"/>
    <property type="project" value="UniProtKB-UniRule"/>
</dbReference>
<dbReference type="GeneID" id="4782104"/>
<proteinExistence type="inferred from homology"/>
<evidence type="ECO:0000313" key="10">
    <source>
        <dbReference type="EMBL" id="ABM80517.1"/>
    </source>
</evidence>
<keyword evidence="3 8" id="KW-0540">Nuclease</keyword>
<dbReference type="HOGENOM" id="CLU_031317_2_1_2"/>
<keyword evidence="7 8" id="KW-0862">Zinc</keyword>
<organism evidence="10 11">
    <name type="scientific">Hyperthermus butylicus (strain DSM 5456 / JCM 9403 / PLM1-5)</name>
    <dbReference type="NCBI Taxonomy" id="415426"/>
    <lineage>
        <taxon>Archaea</taxon>
        <taxon>Thermoproteota</taxon>
        <taxon>Thermoprotei</taxon>
        <taxon>Desulfurococcales</taxon>
        <taxon>Pyrodictiaceae</taxon>
        <taxon>Hyperthermus</taxon>
    </lineage>
</organism>
<evidence type="ECO:0000256" key="2">
    <source>
        <dbReference type="ARBA" id="ARBA00022694"/>
    </source>
</evidence>
<evidence type="ECO:0000256" key="4">
    <source>
        <dbReference type="ARBA" id="ARBA00022723"/>
    </source>
</evidence>
<dbReference type="EnsemblBacteria" id="ABM80517">
    <property type="protein sequence ID" value="ABM80517"/>
    <property type="gene ID" value="Hbut_0661"/>
</dbReference>
<comment type="catalytic activity">
    <reaction evidence="8">
        <text>Endonucleolytic cleavage of RNA, removing extra 3' nucleotides from tRNA precursor, generating 3' termini of tRNAs. A 3'-hydroxy group is left at the tRNA terminus and a 5'-phosphoryl group is left at the trailer molecule.</text>
        <dbReference type="EC" id="3.1.26.11"/>
    </reaction>
</comment>
<dbReference type="KEGG" id="hbu:Hbut_0661"/>
<keyword evidence="6 8" id="KW-0378">Hydrolase</keyword>
<dbReference type="Pfam" id="PF12706">
    <property type="entry name" value="Lactamase_B_2"/>
    <property type="match status" value="1"/>
</dbReference>
<feature type="domain" description="Metallo-beta-lactamase" evidence="9">
    <location>
        <begin position="20"/>
        <end position="245"/>
    </location>
</feature>
<dbReference type="CDD" id="cd07717">
    <property type="entry name" value="RNaseZ_ZiPD-like_MBL-fold"/>
    <property type="match status" value="1"/>
</dbReference>
<sequence>MELGIVFLGTSAAVPTRYRGLPSIAVVHRGSIVLLDAGEGTQAALTRAGLSPLRVEAIFITHLHGDHFFGLPGLLQSMGMLGRKTPLLVAGPRGLYGFLREAFRASRWLPGFPLYVAELEPGEKLVLPSGLEVESFPVSHTIPAMGYRLVEPRRKPRINIEKARRLGIEPGPLLAKLQRGEPVTVAGRIVRPEEVVEEQPRAVIVYTGDTRPCPTVVEAARNATVLIHDATFTSSMAREAYEQGHSTARDAARAASTADARLLVLFHISARYETPDPLLAEARIHHDNVVAAEDYLKIPIRP</sequence>
<comment type="similarity">
    <text evidence="8">Belongs to the RNase Z family.</text>
</comment>
<comment type="subunit">
    <text evidence="1 8">Homodimer.</text>
</comment>
<dbReference type="GO" id="GO:0042781">
    <property type="term" value="F:3'-tRNA processing endoribonuclease activity"/>
    <property type="evidence" value="ECO:0007669"/>
    <property type="project" value="UniProtKB-UniRule"/>
</dbReference>
<dbReference type="SUPFAM" id="SSF56281">
    <property type="entry name" value="Metallo-hydrolase/oxidoreductase"/>
    <property type="match status" value="1"/>
</dbReference>
<feature type="binding site" evidence="8">
    <location>
        <position position="64"/>
    </location>
    <ligand>
        <name>Zn(2+)</name>
        <dbReference type="ChEBI" id="CHEBI:29105"/>
        <label>1</label>
        <note>catalytic</note>
    </ligand>
</feature>
<protein>
    <recommendedName>
        <fullName evidence="8">Ribonuclease Z</fullName>
        <shortName evidence="8">RNase Z</shortName>
        <ecNumber evidence="8">3.1.26.11</ecNumber>
    </recommendedName>
    <alternativeName>
        <fullName evidence="8">tRNA 3 endonuclease</fullName>
    </alternativeName>
    <alternativeName>
        <fullName evidence="8">tRNase Z</fullName>
    </alternativeName>
</protein>
<comment type="function">
    <text evidence="8">Zinc phosphodiesterase, which displays some tRNA 3'-processing endonuclease activity. Probably involved in tRNA maturation, by removing a 3'-trailer from precursor tRNA.</text>
</comment>
<feature type="binding site" evidence="8">
    <location>
        <position position="62"/>
    </location>
    <ligand>
        <name>Zn(2+)</name>
        <dbReference type="ChEBI" id="CHEBI:29105"/>
        <label>1</label>
        <note>catalytic</note>
    </ligand>
</feature>
<accession>A2BKK6</accession>
<dbReference type="AlphaFoldDB" id="A2BKK6"/>
<feature type="binding site" evidence="8">
    <location>
        <position position="67"/>
    </location>
    <ligand>
        <name>Zn(2+)</name>
        <dbReference type="ChEBI" id="CHEBI:29105"/>
        <label>2</label>
        <note>catalytic</note>
    </ligand>
</feature>
<keyword evidence="11" id="KW-1185">Reference proteome</keyword>
<feature type="binding site" evidence="8">
    <location>
        <position position="66"/>
    </location>
    <ligand>
        <name>Zn(2+)</name>
        <dbReference type="ChEBI" id="CHEBI:29105"/>
        <label>2</label>
        <note>catalytic</note>
    </ligand>
</feature>
<dbReference type="InterPro" id="IPR001279">
    <property type="entry name" value="Metallo-B-lactamas"/>
</dbReference>
<dbReference type="Pfam" id="PF00753">
    <property type="entry name" value="Lactamase_B"/>
    <property type="match status" value="1"/>
</dbReference>
<dbReference type="Gene3D" id="3.60.15.10">
    <property type="entry name" value="Ribonuclease Z/Hydroxyacylglutathione hydrolase-like"/>
    <property type="match status" value="1"/>
</dbReference>
<keyword evidence="2 8" id="KW-0819">tRNA processing</keyword>
<dbReference type="NCBIfam" id="NF000801">
    <property type="entry name" value="PRK00055.1-3"/>
    <property type="match status" value="1"/>
</dbReference>
<evidence type="ECO:0000256" key="8">
    <source>
        <dbReference type="HAMAP-Rule" id="MF_01818"/>
    </source>
</evidence>
<dbReference type="eggNOG" id="arCOG00501">
    <property type="taxonomic scope" value="Archaea"/>
</dbReference>
<evidence type="ECO:0000256" key="1">
    <source>
        <dbReference type="ARBA" id="ARBA00011738"/>
    </source>
</evidence>
<dbReference type="PANTHER" id="PTHR46018">
    <property type="entry name" value="ZINC PHOSPHODIESTERASE ELAC PROTEIN 1"/>
    <property type="match status" value="1"/>
</dbReference>
<feature type="binding site" evidence="8">
    <location>
        <position position="140"/>
    </location>
    <ligand>
        <name>Zn(2+)</name>
        <dbReference type="ChEBI" id="CHEBI:29105"/>
        <label>1</label>
        <note>catalytic</note>
    </ligand>
</feature>
<feature type="binding site" evidence="8">
    <location>
        <position position="209"/>
    </location>
    <ligand>
        <name>Zn(2+)</name>
        <dbReference type="ChEBI" id="CHEBI:29105"/>
        <label>1</label>
        <note>catalytic</note>
    </ligand>
</feature>
<evidence type="ECO:0000313" key="11">
    <source>
        <dbReference type="Proteomes" id="UP000002593"/>
    </source>
</evidence>
<dbReference type="RefSeq" id="WP_011821835.1">
    <property type="nucleotide sequence ID" value="NC_008818.1"/>
</dbReference>
<dbReference type="Proteomes" id="UP000002593">
    <property type="component" value="Chromosome"/>
</dbReference>
<dbReference type="InterPro" id="IPR036866">
    <property type="entry name" value="RibonucZ/Hydroxyglut_hydro"/>
</dbReference>
<comment type="cofactor">
    <cofactor evidence="8">
        <name>Zn(2+)</name>
        <dbReference type="ChEBI" id="CHEBI:29105"/>
    </cofactor>
    <text evidence="8">Binds 2 Zn(2+) ions.</text>
</comment>
<dbReference type="HAMAP" id="MF_01818">
    <property type="entry name" value="RNase_Z_BN"/>
    <property type="match status" value="1"/>
</dbReference>
<dbReference type="EC" id="3.1.26.11" evidence="8"/>
<dbReference type="EMBL" id="CP000493">
    <property type="protein sequence ID" value="ABM80517.1"/>
    <property type="molecule type" value="Genomic_DNA"/>
</dbReference>
<evidence type="ECO:0000259" key="9">
    <source>
        <dbReference type="SMART" id="SM00849"/>
    </source>
</evidence>
<gene>
    <name evidence="8" type="primary">rnz</name>
    <name evidence="10" type="ordered locus">Hbut_0661</name>
</gene>
<evidence type="ECO:0000256" key="6">
    <source>
        <dbReference type="ARBA" id="ARBA00022801"/>
    </source>
</evidence>
<dbReference type="OrthoDB" id="85118at2157"/>
<dbReference type="STRING" id="415426.Hbut_0661"/>
<name>A2BKK6_HYPBU</name>
<dbReference type="PANTHER" id="PTHR46018:SF2">
    <property type="entry name" value="ZINC PHOSPHODIESTERASE ELAC PROTEIN 1"/>
    <property type="match status" value="1"/>
</dbReference>
<dbReference type="InterPro" id="IPR013471">
    <property type="entry name" value="RNase_Z/BN"/>
</dbReference>
<feature type="active site" description="Proton acceptor" evidence="8">
    <location>
        <position position="66"/>
    </location>
</feature>
<feature type="binding site" evidence="8">
    <location>
        <position position="209"/>
    </location>
    <ligand>
        <name>Zn(2+)</name>
        <dbReference type="ChEBI" id="CHEBI:29105"/>
        <label>2</label>
        <note>catalytic</note>
    </ligand>
</feature>
<evidence type="ECO:0000256" key="5">
    <source>
        <dbReference type="ARBA" id="ARBA00022759"/>
    </source>
</evidence>